<dbReference type="InterPro" id="IPR019831">
    <property type="entry name" value="Mn/Fe_SOD_N"/>
</dbReference>
<proteinExistence type="inferred from homology"/>
<evidence type="ECO:0000256" key="3">
    <source>
        <dbReference type="ARBA" id="ARBA00012682"/>
    </source>
</evidence>
<evidence type="ECO:0000256" key="7">
    <source>
        <dbReference type="ARBA" id="ARBA00023004"/>
    </source>
</evidence>
<feature type="region of interest" description="Disordered" evidence="8">
    <location>
        <begin position="269"/>
        <end position="361"/>
    </location>
</feature>
<dbReference type="SUPFAM" id="SSF54719">
    <property type="entry name" value="Fe,Mn superoxide dismutase (SOD), C-terminal domain"/>
    <property type="match status" value="1"/>
</dbReference>
<feature type="region of interest" description="Disordered" evidence="8">
    <location>
        <begin position="145"/>
        <end position="189"/>
    </location>
</feature>
<comment type="cofactor">
    <cofactor evidence="1">
        <name>Fe cation</name>
        <dbReference type="ChEBI" id="CHEBI:24875"/>
    </cofactor>
</comment>
<dbReference type="GO" id="GO:0046872">
    <property type="term" value="F:metal ion binding"/>
    <property type="evidence" value="ECO:0007669"/>
    <property type="project" value="UniProtKB-KW"/>
</dbReference>
<evidence type="ECO:0000313" key="11">
    <source>
        <dbReference type="EMBL" id="CAE7848606.1"/>
    </source>
</evidence>
<sequence length="1004" mass="110950">MCAAPGCETASVGAALSSSRVLECRFFRFGSRRSRCLLSRKPTRDRALNLGEAKELLKAFREIASAKDFQKTLGNIHKQGSEAVQRMQPMFVGQSFNRTMAMYDFPLTTEGYQDMARGVSKHSWNIHVKAQAHEVERLLRMPPGAFFGIPGEPGQEQDFPPLPEDEPSKTPAKVPPRQEPLPPKSKSRQGIEVLARHAVDNAEVRVALPHDATFFDCKQAISKFLGRDEILRKGRLVQKKGGVYSTYKDDDPIGDVRQVLVLGADLRTVEDQEDDQPPPIHPYAAQPKAPVQSPNEGSRAGVDSYSVPRRREGLEPPPRAKESAYPSADPPPAPPKPPEPKPTPKKAAPPPKPKPPPPPQQYEIRIRHAVEAGPEITLTIWTNWTFDAVREALAKKLGRDDIRRKARFVFKASAGTSPWIAFKDQETVGWAPDGSRRNELMMLGVELDDTEPVETALPLDSMKRLLQELENACAQDDLQVQLEKLHDRGGIALQLGITQLMGQAVQKATELVLGRGWKLQRVIDAVKVHSSDQSVRSLAEGVERRLRLEPGMLFSRPQAGRSANSANRVPMGRSAMEELDHVDSNDEPAGLPELSVQQVIAMQRELHAGFADPAFQRRLDILENFHAKDPKLIPMRQELFLSVQSKVLPKYGFQGSLKGVFDMLEVFRRPDLQHNGEFVRLGLNTQSGLSARKRVQHVIQVRVELTSSADARRSTAHCKQAQEREEVGFPNREAMARRVRGVSALVVAALVLVAARQCMDLCFVTPGAGSSTRRGVATTVATGLASLIGLESAKAYDLPDLPYAYDALEPSIDKATMEFHHDKHHLTYVTNINKALKDKKQPPLVELQKTAIKDGAAFRNSGGGAYNHNFFWLEMAPTGTGGSPSEKLSSAIDASFGSMDDFKAKFEAAGAPGARFGSGWVWLVVTADKKLAITSTPNQDNPLMEGVEGTPGIPILGCDVWEHAYYLKYQYRRPDYIKAWWNVVNWKQVSAWYEGAMGGSAPTA</sequence>
<evidence type="ECO:0000256" key="6">
    <source>
        <dbReference type="ARBA" id="ARBA00023002"/>
    </source>
</evidence>
<dbReference type="Gene3D" id="3.55.40.20">
    <property type="entry name" value="Iron/manganese superoxide dismutase, C-terminal domain"/>
    <property type="match status" value="1"/>
</dbReference>
<dbReference type="EMBL" id="CAJNJA010052942">
    <property type="protein sequence ID" value="CAE7848606.1"/>
    <property type="molecule type" value="Genomic_DNA"/>
</dbReference>
<evidence type="ECO:0000313" key="12">
    <source>
        <dbReference type="Proteomes" id="UP000601435"/>
    </source>
</evidence>
<dbReference type="EC" id="1.15.1.1" evidence="3"/>
<dbReference type="Pfam" id="PF02777">
    <property type="entry name" value="Sod_Fe_C"/>
    <property type="match status" value="1"/>
</dbReference>
<evidence type="ECO:0000256" key="4">
    <source>
        <dbReference type="ARBA" id="ARBA00014767"/>
    </source>
</evidence>
<feature type="compositionally biased region" description="Basic and acidic residues" evidence="8">
    <location>
        <begin position="309"/>
        <end position="322"/>
    </location>
</feature>
<dbReference type="GO" id="GO:0005737">
    <property type="term" value="C:cytoplasm"/>
    <property type="evidence" value="ECO:0007669"/>
    <property type="project" value="TreeGrafter"/>
</dbReference>
<dbReference type="InterPro" id="IPR019833">
    <property type="entry name" value="Mn/Fe_SOD_BS"/>
</dbReference>
<dbReference type="InterPro" id="IPR001189">
    <property type="entry name" value="Mn/Fe_SOD"/>
</dbReference>
<dbReference type="AlphaFoldDB" id="A0A813A4D7"/>
<dbReference type="PANTHER" id="PTHR43595">
    <property type="entry name" value="37S RIBOSOMAL PROTEIN S26, MITOCHONDRIAL"/>
    <property type="match status" value="1"/>
</dbReference>
<dbReference type="OrthoDB" id="444525at2759"/>
<evidence type="ECO:0000256" key="2">
    <source>
        <dbReference type="ARBA" id="ARBA00008714"/>
    </source>
</evidence>
<dbReference type="SUPFAM" id="SSF46609">
    <property type="entry name" value="Fe,Mn superoxide dismutase (SOD), N-terminal domain"/>
    <property type="match status" value="1"/>
</dbReference>
<organism evidence="11 12">
    <name type="scientific">Symbiodinium necroappetens</name>
    <dbReference type="NCBI Taxonomy" id="1628268"/>
    <lineage>
        <taxon>Eukaryota</taxon>
        <taxon>Sar</taxon>
        <taxon>Alveolata</taxon>
        <taxon>Dinophyceae</taxon>
        <taxon>Suessiales</taxon>
        <taxon>Symbiodiniaceae</taxon>
        <taxon>Symbiodinium</taxon>
    </lineage>
</organism>
<dbReference type="InterPro" id="IPR019832">
    <property type="entry name" value="Mn/Fe_SOD_C"/>
</dbReference>
<dbReference type="Pfam" id="PF00081">
    <property type="entry name" value="Sod_Fe_N"/>
    <property type="match status" value="1"/>
</dbReference>
<dbReference type="PRINTS" id="PR01703">
    <property type="entry name" value="MNSODISMTASE"/>
</dbReference>
<comment type="similarity">
    <text evidence="2">Belongs to the iron/manganese superoxide dismutase family.</text>
</comment>
<feature type="compositionally biased region" description="Pro residues" evidence="8">
    <location>
        <begin position="173"/>
        <end position="183"/>
    </location>
</feature>
<evidence type="ECO:0000259" key="10">
    <source>
        <dbReference type="Pfam" id="PF02777"/>
    </source>
</evidence>
<gene>
    <name evidence="11" type="primary">sodA</name>
    <name evidence="11" type="ORF">SNEC2469_LOCUS26218</name>
</gene>
<dbReference type="InterPro" id="IPR036324">
    <property type="entry name" value="Mn/Fe_SOD_N_sf"/>
</dbReference>
<dbReference type="Proteomes" id="UP000601435">
    <property type="component" value="Unassembled WGS sequence"/>
</dbReference>
<evidence type="ECO:0000256" key="8">
    <source>
        <dbReference type="SAM" id="MobiDB-lite"/>
    </source>
</evidence>
<keyword evidence="5" id="KW-0479">Metal-binding</keyword>
<feature type="domain" description="Manganese/iron superoxide dismutase C-terminal" evidence="10">
    <location>
        <begin position="884"/>
        <end position="990"/>
    </location>
</feature>
<comment type="caution">
    <text evidence="11">The sequence shown here is derived from an EMBL/GenBank/DDBJ whole genome shotgun (WGS) entry which is preliminary data.</text>
</comment>
<keyword evidence="6" id="KW-0560">Oxidoreductase</keyword>
<dbReference type="Gene3D" id="1.10.287.990">
    <property type="entry name" value="Fe,Mn superoxide dismutase (SOD) domain"/>
    <property type="match status" value="1"/>
</dbReference>
<reference evidence="11" key="1">
    <citation type="submission" date="2021-02" db="EMBL/GenBank/DDBJ databases">
        <authorList>
            <person name="Dougan E. K."/>
            <person name="Rhodes N."/>
            <person name="Thang M."/>
            <person name="Chan C."/>
        </authorList>
    </citation>
    <scope>NUCLEOTIDE SEQUENCE</scope>
</reference>
<accession>A0A813A4D7</accession>
<feature type="compositionally biased region" description="Pro residues" evidence="8">
    <location>
        <begin position="328"/>
        <end position="360"/>
    </location>
</feature>
<evidence type="ECO:0000256" key="5">
    <source>
        <dbReference type="ARBA" id="ARBA00022723"/>
    </source>
</evidence>
<name>A0A813A4D7_9DINO</name>
<evidence type="ECO:0000259" key="9">
    <source>
        <dbReference type="Pfam" id="PF00081"/>
    </source>
</evidence>
<dbReference type="PANTHER" id="PTHR43595:SF2">
    <property type="entry name" value="SMALL RIBOSOMAL SUBUNIT PROTEIN MS42"/>
    <property type="match status" value="1"/>
</dbReference>
<keyword evidence="7" id="KW-0408">Iron</keyword>
<dbReference type="InterPro" id="IPR036314">
    <property type="entry name" value="SOD_C_sf"/>
</dbReference>
<protein>
    <recommendedName>
        <fullName evidence="4">Superoxide dismutase [Fe]</fullName>
        <ecNumber evidence="3">1.15.1.1</ecNumber>
    </recommendedName>
</protein>
<dbReference type="PROSITE" id="PS00088">
    <property type="entry name" value="SOD_MN"/>
    <property type="match status" value="1"/>
</dbReference>
<feature type="domain" description="Manganese/iron superoxide dismutase N-terminal" evidence="9">
    <location>
        <begin position="796"/>
        <end position="875"/>
    </location>
</feature>
<keyword evidence="12" id="KW-1185">Reference proteome</keyword>
<dbReference type="GO" id="GO:0004784">
    <property type="term" value="F:superoxide dismutase activity"/>
    <property type="evidence" value="ECO:0007669"/>
    <property type="project" value="UniProtKB-EC"/>
</dbReference>
<evidence type="ECO:0000256" key="1">
    <source>
        <dbReference type="ARBA" id="ARBA00001962"/>
    </source>
</evidence>